<dbReference type="Proteomes" id="UP001140096">
    <property type="component" value="Unassembled WGS sequence"/>
</dbReference>
<protein>
    <submittedName>
        <fullName evidence="1">Uncharacterized protein</fullName>
    </submittedName>
</protein>
<proteinExistence type="predicted"/>
<comment type="caution">
    <text evidence="1">The sequence shown here is derived from an EMBL/GenBank/DDBJ whole genome shotgun (WGS) entry which is preliminary data.</text>
</comment>
<name>A0ACC1KRJ7_9FUNG</name>
<sequence>LWFVMRMYGASGIRAHIREHVRQAKWLEEQLLADGRFEIMAPVVFGLVVFCLKSSAIAKSDMDVDLEAINKANTDLVAQCNAGGRLFMLSTRLKGVVAVRIAIGSTFGAQKHVDLVLDVIKESATKVIADL</sequence>
<feature type="non-terminal residue" evidence="1">
    <location>
        <position position="1"/>
    </location>
</feature>
<reference evidence="1" key="1">
    <citation type="submission" date="2022-07" db="EMBL/GenBank/DDBJ databases">
        <title>Phylogenomic reconstructions and comparative analyses of Kickxellomycotina fungi.</title>
        <authorList>
            <person name="Reynolds N.K."/>
            <person name="Stajich J.E."/>
            <person name="Barry K."/>
            <person name="Grigoriev I.V."/>
            <person name="Crous P."/>
            <person name="Smith M.E."/>
        </authorList>
    </citation>
    <scope>NUCLEOTIDE SEQUENCE</scope>
    <source>
        <strain evidence="1">CBS 102833</strain>
    </source>
</reference>
<evidence type="ECO:0000313" key="1">
    <source>
        <dbReference type="EMBL" id="KAJ2793920.1"/>
    </source>
</evidence>
<gene>
    <name evidence="1" type="ORF">H4S07_006905</name>
</gene>
<accession>A0ACC1KRJ7</accession>
<dbReference type="EMBL" id="JANBUP010004488">
    <property type="protein sequence ID" value="KAJ2793920.1"/>
    <property type="molecule type" value="Genomic_DNA"/>
</dbReference>
<evidence type="ECO:0000313" key="2">
    <source>
        <dbReference type="Proteomes" id="UP001140096"/>
    </source>
</evidence>
<keyword evidence="2" id="KW-1185">Reference proteome</keyword>
<organism evidence="1 2">
    <name type="scientific">Coemansia furcata</name>
    <dbReference type="NCBI Taxonomy" id="417177"/>
    <lineage>
        <taxon>Eukaryota</taxon>
        <taxon>Fungi</taxon>
        <taxon>Fungi incertae sedis</taxon>
        <taxon>Zoopagomycota</taxon>
        <taxon>Kickxellomycotina</taxon>
        <taxon>Kickxellomycetes</taxon>
        <taxon>Kickxellales</taxon>
        <taxon>Kickxellaceae</taxon>
        <taxon>Coemansia</taxon>
    </lineage>
</organism>